<dbReference type="EMBL" id="PKUS01000042">
    <property type="protein sequence ID" value="PLW66917.1"/>
    <property type="molecule type" value="Genomic_DNA"/>
</dbReference>
<reference evidence="1 2" key="1">
    <citation type="submission" date="2018-01" db="EMBL/GenBank/DDBJ databases">
        <title>The draft genome sequence of Halioglobus lutimaris HF004.</title>
        <authorList>
            <person name="Du Z.-J."/>
            <person name="Shi M.-J."/>
        </authorList>
    </citation>
    <scope>NUCLEOTIDE SEQUENCE [LARGE SCALE GENOMIC DNA]</scope>
    <source>
        <strain evidence="1 2">HF004</strain>
    </source>
</reference>
<proteinExistence type="predicted"/>
<dbReference type="Proteomes" id="UP000235005">
    <property type="component" value="Unassembled WGS sequence"/>
</dbReference>
<organism evidence="1 2">
    <name type="scientific">Pseudohalioglobus lutimaris</name>
    <dbReference type="NCBI Taxonomy" id="1737061"/>
    <lineage>
        <taxon>Bacteria</taxon>
        <taxon>Pseudomonadati</taxon>
        <taxon>Pseudomonadota</taxon>
        <taxon>Gammaproteobacteria</taxon>
        <taxon>Cellvibrionales</taxon>
        <taxon>Halieaceae</taxon>
        <taxon>Pseudohalioglobus</taxon>
    </lineage>
</organism>
<protein>
    <submittedName>
        <fullName evidence="1">Uncharacterized protein</fullName>
    </submittedName>
</protein>
<gene>
    <name evidence="1" type="ORF">C0039_19485</name>
</gene>
<evidence type="ECO:0000313" key="1">
    <source>
        <dbReference type="EMBL" id="PLW66917.1"/>
    </source>
</evidence>
<name>A0A2N5WXF9_9GAMM</name>
<dbReference type="OrthoDB" id="3078648at2"/>
<dbReference type="RefSeq" id="WP_101519038.1">
    <property type="nucleotide sequence ID" value="NZ_PKUS01000042.1"/>
</dbReference>
<sequence>MSIGNSGRIVIEIEPDLKQELHAALRKEGLNLKAWFLDNAQEFLADREQLKLAFSDAEDQQGGEK</sequence>
<evidence type="ECO:0000313" key="2">
    <source>
        <dbReference type="Proteomes" id="UP000235005"/>
    </source>
</evidence>
<keyword evidence="2" id="KW-1185">Reference proteome</keyword>
<comment type="caution">
    <text evidence="1">The sequence shown here is derived from an EMBL/GenBank/DDBJ whole genome shotgun (WGS) entry which is preliminary data.</text>
</comment>
<dbReference type="AlphaFoldDB" id="A0A2N5WXF9"/>
<accession>A0A2N5WXF9</accession>